<feature type="transmembrane region" description="Helical" evidence="5">
    <location>
        <begin position="300"/>
        <end position="318"/>
    </location>
</feature>
<dbReference type="RefSeq" id="XP_033582465.1">
    <property type="nucleotide sequence ID" value="XM_033713210.1"/>
</dbReference>
<proteinExistence type="predicted"/>
<feature type="transmembrane region" description="Helical" evidence="5">
    <location>
        <begin position="339"/>
        <end position="362"/>
    </location>
</feature>
<dbReference type="SUPFAM" id="SSF103473">
    <property type="entry name" value="MFS general substrate transporter"/>
    <property type="match status" value="1"/>
</dbReference>
<dbReference type="Gene3D" id="1.20.1250.20">
    <property type="entry name" value="MFS general substrate transporter like domains"/>
    <property type="match status" value="1"/>
</dbReference>
<dbReference type="GO" id="GO:0005886">
    <property type="term" value="C:plasma membrane"/>
    <property type="evidence" value="ECO:0007669"/>
    <property type="project" value="TreeGrafter"/>
</dbReference>
<evidence type="ECO:0000259" key="6">
    <source>
        <dbReference type="PROSITE" id="PS50850"/>
    </source>
</evidence>
<evidence type="ECO:0000256" key="1">
    <source>
        <dbReference type="ARBA" id="ARBA00004141"/>
    </source>
</evidence>
<evidence type="ECO:0000256" key="4">
    <source>
        <dbReference type="ARBA" id="ARBA00023136"/>
    </source>
</evidence>
<dbReference type="FunFam" id="1.20.1250.20:FF:000196">
    <property type="entry name" value="MFS toxin efflux pump (AflT)"/>
    <property type="match status" value="1"/>
</dbReference>
<name>A0A6A6Z2Z8_9PEZI</name>
<sequence>MQNQAMTILPQAKLKDSRKDSACSRDSATLRGSTVYSEKPTSFDASRESVTALPSIADTPPAEEKVYPSGLKFGLIVFSLCLALFLAGLDQTVITTAVPKITDDFHALEDIGWYTAAYLLTTAVFQLAYGKFFTFFSIKIVFLVALAIFELGSLVCATAPTSTALIVGRSLAGLGAAGIFPGSVLILMHSCPLEKRPTFLGIINAMFGVASIAGPFIGGVFTDRATWRWCFWINLPLGAITLAVVAFCVKTPLDPAYANWTVIQKLKDFDLFGLVISISSLICLILALEWGGSIYPWSDGRVVALLVVFSVLFLVFLASQVFFSSSRTVPAHIIRNRSVWFAALFAACSSGSMFIAITYLPIYFQAIKDASALKSGSMVTPLILGFLVMCMVSGAITTILGYYNPSMIAGPILSSIGAGLITTFNVDSPSPVWIGYQVLLGFGIGFGLQQPLLVVQTILPESEVPIGVALMNLFQMLGGAIFVAVSQNVFQNNLKADIHRLFPTFDTKTLFDVGATGLSSLFDEQQLKEVLPVYCKDITKTFYIVAALCAMSMIGALGTEWRTTKKKSPDVPKA</sequence>
<comment type="subcellular location">
    <subcellularLocation>
        <location evidence="1">Membrane</location>
        <topology evidence="1">Multi-pass membrane protein</topology>
    </subcellularLocation>
</comment>
<feature type="transmembrane region" description="Helical" evidence="5">
    <location>
        <begin position="432"/>
        <end position="454"/>
    </location>
</feature>
<dbReference type="EMBL" id="MU003694">
    <property type="protein sequence ID" value="KAF2815501.1"/>
    <property type="molecule type" value="Genomic_DNA"/>
</dbReference>
<dbReference type="AlphaFoldDB" id="A0A6A6Z2Z8"/>
<dbReference type="GO" id="GO:0022857">
    <property type="term" value="F:transmembrane transporter activity"/>
    <property type="evidence" value="ECO:0007669"/>
    <property type="project" value="InterPro"/>
</dbReference>
<evidence type="ECO:0000313" key="9">
    <source>
        <dbReference type="RefSeq" id="XP_033582465.1"/>
    </source>
</evidence>
<dbReference type="InterPro" id="IPR020846">
    <property type="entry name" value="MFS_dom"/>
</dbReference>
<dbReference type="InterPro" id="IPR036259">
    <property type="entry name" value="MFS_trans_sf"/>
</dbReference>
<accession>A0A6A6Z2Z8</accession>
<keyword evidence="3 5" id="KW-1133">Transmembrane helix</keyword>
<dbReference type="Pfam" id="PF07690">
    <property type="entry name" value="MFS_1"/>
    <property type="match status" value="1"/>
</dbReference>
<evidence type="ECO:0000313" key="7">
    <source>
        <dbReference type="EMBL" id="KAF2815501.1"/>
    </source>
</evidence>
<reference evidence="9" key="3">
    <citation type="submission" date="2025-04" db="UniProtKB">
        <authorList>
            <consortium name="RefSeq"/>
        </authorList>
    </citation>
    <scope>IDENTIFICATION</scope>
    <source>
        <strain evidence="9">CBS 304.34</strain>
    </source>
</reference>
<feature type="transmembrane region" description="Helical" evidence="5">
    <location>
        <begin position="466"/>
        <end position="485"/>
    </location>
</feature>
<keyword evidence="8" id="KW-1185">Reference proteome</keyword>
<dbReference type="FunFam" id="1.20.1720.10:FF:000012">
    <property type="entry name" value="MFS toxin efflux pump (AflT)"/>
    <property type="match status" value="1"/>
</dbReference>
<evidence type="ECO:0000256" key="3">
    <source>
        <dbReference type="ARBA" id="ARBA00022989"/>
    </source>
</evidence>
<feature type="transmembrane region" description="Helical" evidence="5">
    <location>
        <begin position="73"/>
        <end position="91"/>
    </location>
</feature>
<feature type="transmembrane region" description="Helical" evidence="5">
    <location>
        <begin position="166"/>
        <end position="187"/>
    </location>
</feature>
<organism evidence="7">
    <name type="scientific">Mytilinidion resinicola</name>
    <dbReference type="NCBI Taxonomy" id="574789"/>
    <lineage>
        <taxon>Eukaryota</taxon>
        <taxon>Fungi</taxon>
        <taxon>Dikarya</taxon>
        <taxon>Ascomycota</taxon>
        <taxon>Pezizomycotina</taxon>
        <taxon>Dothideomycetes</taxon>
        <taxon>Pleosporomycetidae</taxon>
        <taxon>Mytilinidiales</taxon>
        <taxon>Mytilinidiaceae</taxon>
        <taxon>Mytilinidion</taxon>
    </lineage>
</organism>
<reference evidence="9" key="2">
    <citation type="submission" date="2020-04" db="EMBL/GenBank/DDBJ databases">
        <authorList>
            <consortium name="NCBI Genome Project"/>
        </authorList>
    </citation>
    <scope>NUCLEOTIDE SEQUENCE</scope>
    <source>
        <strain evidence="9">CBS 304.34</strain>
    </source>
</reference>
<reference evidence="7 9" key="1">
    <citation type="journal article" date="2020" name="Stud. Mycol.">
        <title>101 Dothideomycetes genomes: a test case for predicting lifestyles and emergence of pathogens.</title>
        <authorList>
            <person name="Haridas S."/>
            <person name="Albert R."/>
            <person name="Binder M."/>
            <person name="Bloem J."/>
            <person name="Labutti K."/>
            <person name="Salamov A."/>
            <person name="Andreopoulos B."/>
            <person name="Baker S."/>
            <person name="Barry K."/>
            <person name="Bills G."/>
            <person name="Bluhm B."/>
            <person name="Cannon C."/>
            <person name="Castanera R."/>
            <person name="Culley D."/>
            <person name="Daum C."/>
            <person name="Ezra D."/>
            <person name="Gonzalez J."/>
            <person name="Henrissat B."/>
            <person name="Kuo A."/>
            <person name="Liang C."/>
            <person name="Lipzen A."/>
            <person name="Lutzoni F."/>
            <person name="Magnuson J."/>
            <person name="Mondo S."/>
            <person name="Nolan M."/>
            <person name="Ohm R."/>
            <person name="Pangilinan J."/>
            <person name="Park H.-J."/>
            <person name="Ramirez L."/>
            <person name="Alfaro M."/>
            <person name="Sun H."/>
            <person name="Tritt A."/>
            <person name="Yoshinaga Y."/>
            <person name="Zwiers L.-H."/>
            <person name="Turgeon B."/>
            <person name="Goodwin S."/>
            <person name="Spatafora J."/>
            <person name="Crous P."/>
            <person name="Grigoriev I."/>
        </authorList>
    </citation>
    <scope>NUCLEOTIDE SEQUENCE</scope>
    <source>
        <strain evidence="7 9">CBS 304.34</strain>
    </source>
</reference>
<dbReference type="CDD" id="cd17502">
    <property type="entry name" value="MFS_Azr1_MDR_like"/>
    <property type="match status" value="1"/>
</dbReference>
<feature type="transmembrane region" description="Helical" evidence="5">
    <location>
        <begin position="382"/>
        <end position="403"/>
    </location>
</feature>
<evidence type="ECO:0000256" key="2">
    <source>
        <dbReference type="ARBA" id="ARBA00022692"/>
    </source>
</evidence>
<dbReference type="OrthoDB" id="10021397at2759"/>
<dbReference type="PROSITE" id="PS50850">
    <property type="entry name" value="MFS"/>
    <property type="match status" value="1"/>
</dbReference>
<keyword evidence="4 5" id="KW-0472">Membrane</keyword>
<feature type="transmembrane region" description="Helical" evidence="5">
    <location>
        <begin position="141"/>
        <end position="160"/>
    </location>
</feature>
<feature type="domain" description="Major facilitator superfamily (MFS) profile" evidence="6">
    <location>
        <begin position="76"/>
        <end position="564"/>
    </location>
</feature>
<feature type="transmembrane region" description="Helical" evidence="5">
    <location>
        <begin position="541"/>
        <end position="559"/>
    </location>
</feature>
<dbReference type="Proteomes" id="UP000504636">
    <property type="component" value="Unplaced"/>
</dbReference>
<dbReference type="PRINTS" id="PR01036">
    <property type="entry name" value="TCRTETB"/>
</dbReference>
<dbReference type="GeneID" id="54454103"/>
<feature type="transmembrane region" description="Helical" evidence="5">
    <location>
        <begin position="199"/>
        <end position="220"/>
    </location>
</feature>
<keyword evidence="2 5" id="KW-0812">Transmembrane</keyword>
<feature type="transmembrane region" description="Helical" evidence="5">
    <location>
        <begin position="226"/>
        <end position="249"/>
    </location>
</feature>
<dbReference type="Gene3D" id="1.20.1720.10">
    <property type="entry name" value="Multidrug resistance protein D"/>
    <property type="match status" value="1"/>
</dbReference>
<evidence type="ECO:0000256" key="5">
    <source>
        <dbReference type="SAM" id="Phobius"/>
    </source>
</evidence>
<feature type="transmembrane region" description="Helical" evidence="5">
    <location>
        <begin position="111"/>
        <end position="129"/>
    </location>
</feature>
<feature type="transmembrane region" description="Helical" evidence="5">
    <location>
        <begin position="269"/>
        <end position="288"/>
    </location>
</feature>
<dbReference type="InterPro" id="IPR011701">
    <property type="entry name" value="MFS"/>
</dbReference>
<dbReference type="PANTHER" id="PTHR23501">
    <property type="entry name" value="MAJOR FACILITATOR SUPERFAMILY"/>
    <property type="match status" value="1"/>
</dbReference>
<evidence type="ECO:0000313" key="8">
    <source>
        <dbReference type="Proteomes" id="UP000504636"/>
    </source>
</evidence>
<dbReference type="PANTHER" id="PTHR23501:SF199">
    <property type="entry name" value="MFS EFFLUX TRANSPORTER INPD-RELATED"/>
    <property type="match status" value="1"/>
</dbReference>
<gene>
    <name evidence="7 9" type="ORF">BDZ99DRAFT_197357</name>
</gene>
<protein>
    <submittedName>
        <fullName evidence="7 9">Efflux pump antibiotic resistance protein</fullName>
    </submittedName>
</protein>